<organism evidence="1 2">
    <name type="scientific">Guopingia tenuis</name>
    <dbReference type="NCBI Taxonomy" id="2763656"/>
    <lineage>
        <taxon>Bacteria</taxon>
        <taxon>Bacillati</taxon>
        <taxon>Bacillota</taxon>
        <taxon>Clostridia</taxon>
        <taxon>Christensenellales</taxon>
        <taxon>Christensenellaceae</taxon>
        <taxon>Guopingia</taxon>
    </lineage>
</organism>
<protein>
    <submittedName>
        <fullName evidence="1">(2Fe-2S) ferredoxin domain-containing protein</fullName>
    </submittedName>
</protein>
<dbReference type="EMBL" id="JACRSS010000001">
    <property type="protein sequence ID" value="MBC8538173.1"/>
    <property type="molecule type" value="Genomic_DNA"/>
</dbReference>
<dbReference type="Proteomes" id="UP000617951">
    <property type="component" value="Unassembled WGS sequence"/>
</dbReference>
<dbReference type="AlphaFoldDB" id="A0A926HWB2"/>
<evidence type="ECO:0000313" key="1">
    <source>
        <dbReference type="EMBL" id="MBC8538173.1"/>
    </source>
</evidence>
<gene>
    <name evidence="1" type="ORF">H8693_04415</name>
</gene>
<evidence type="ECO:0000313" key="2">
    <source>
        <dbReference type="Proteomes" id="UP000617951"/>
    </source>
</evidence>
<dbReference type="RefSeq" id="WP_178618018.1">
    <property type="nucleotide sequence ID" value="NZ_JACRSS010000001.1"/>
</dbReference>
<accession>A0A926HWB2</accession>
<sequence length="81" mass="8743">MVEVSVCIGSACHLKGSHPIVEKLSRKIADAGLQDQVELKGSFCMGDCVNGVCMTVNGKKIRNMTAKDVDSFFESEILPLL</sequence>
<dbReference type="InterPro" id="IPR036249">
    <property type="entry name" value="Thioredoxin-like_sf"/>
</dbReference>
<comment type="caution">
    <text evidence="1">The sequence shown here is derived from an EMBL/GenBank/DDBJ whole genome shotgun (WGS) entry which is preliminary data.</text>
</comment>
<dbReference type="SUPFAM" id="SSF52833">
    <property type="entry name" value="Thioredoxin-like"/>
    <property type="match status" value="1"/>
</dbReference>
<dbReference type="Gene3D" id="3.40.30.10">
    <property type="entry name" value="Glutaredoxin"/>
    <property type="match status" value="1"/>
</dbReference>
<proteinExistence type="predicted"/>
<keyword evidence="2" id="KW-1185">Reference proteome</keyword>
<name>A0A926HWB2_9FIRM</name>
<dbReference type="CDD" id="cd02980">
    <property type="entry name" value="TRX_Fd_family"/>
    <property type="match status" value="1"/>
</dbReference>
<dbReference type="Pfam" id="PF01257">
    <property type="entry name" value="2Fe-2S_thioredx"/>
    <property type="match status" value="1"/>
</dbReference>
<reference evidence="1" key="1">
    <citation type="submission" date="2020-08" db="EMBL/GenBank/DDBJ databases">
        <title>Genome public.</title>
        <authorList>
            <person name="Liu C."/>
            <person name="Sun Q."/>
        </authorList>
    </citation>
    <scope>NUCLEOTIDE SEQUENCE</scope>
    <source>
        <strain evidence="1">NSJ-63</strain>
    </source>
</reference>